<comment type="caution">
    <text evidence="3">The sequence shown here is derived from an EMBL/GenBank/DDBJ whole genome shotgun (WGS) entry which is preliminary data.</text>
</comment>
<dbReference type="InterPro" id="IPR036465">
    <property type="entry name" value="vWFA_dom_sf"/>
</dbReference>
<feature type="chain" id="PRO_5038658641" description="VWFA domain-containing protein" evidence="1">
    <location>
        <begin position="24"/>
        <end position="252"/>
    </location>
</feature>
<dbReference type="EMBL" id="JAIWYP010000003">
    <property type="protein sequence ID" value="KAH3846289.1"/>
    <property type="molecule type" value="Genomic_DNA"/>
</dbReference>
<keyword evidence="4" id="KW-1185">Reference proteome</keyword>
<dbReference type="SMART" id="SM00327">
    <property type="entry name" value="VWA"/>
    <property type="match status" value="1"/>
</dbReference>
<dbReference type="GO" id="GO:0030020">
    <property type="term" value="F:extracellular matrix structural constituent conferring tensile strength"/>
    <property type="evidence" value="ECO:0007669"/>
    <property type="project" value="TreeGrafter"/>
</dbReference>
<dbReference type="CDD" id="cd01450">
    <property type="entry name" value="vWFA_subfamily_ECM"/>
    <property type="match status" value="1"/>
</dbReference>
<dbReference type="Gene3D" id="3.40.50.410">
    <property type="entry name" value="von Willebrand factor, type A domain"/>
    <property type="match status" value="1"/>
</dbReference>
<name>A0A9D4KVB6_DREPO</name>
<dbReference type="PANTHER" id="PTHR22588:SF5">
    <property type="entry name" value="COLLAGEN ALPHA-6(VI) CHAIN"/>
    <property type="match status" value="1"/>
</dbReference>
<dbReference type="PANTHER" id="PTHR22588">
    <property type="entry name" value="VWFA DOMAIN-CONTAINING PROTEIN"/>
    <property type="match status" value="1"/>
</dbReference>
<protein>
    <recommendedName>
        <fullName evidence="2">VWFA domain-containing protein</fullName>
    </recommendedName>
</protein>
<accession>A0A9D4KVB6</accession>
<dbReference type="SUPFAM" id="SSF53300">
    <property type="entry name" value="vWA-like"/>
    <property type="match status" value="1"/>
</dbReference>
<feature type="domain" description="VWFA" evidence="2">
    <location>
        <begin position="57"/>
        <end position="238"/>
    </location>
</feature>
<evidence type="ECO:0000313" key="3">
    <source>
        <dbReference type="EMBL" id="KAH3846289.1"/>
    </source>
</evidence>
<evidence type="ECO:0000259" key="2">
    <source>
        <dbReference type="PROSITE" id="PS50234"/>
    </source>
</evidence>
<dbReference type="AlphaFoldDB" id="A0A9D4KVB6"/>
<gene>
    <name evidence="3" type="ORF">DPMN_088588</name>
</gene>
<feature type="signal peptide" evidence="1">
    <location>
        <begin position="1"/>
        <end position="23"/>
    </location>
</feature>
<proteinExistence type="predicted"/>
<dbReference type="InterPro" id="IPR002035">
    <property type="entry name" value="VWF_A"/>
</dbReference>
<dbReference type="Pfam" id="PF00092">
    <property type="entry name" value="VWA"/>
    <property type="match status" value="1"/>
</dbReference>
<dbReference type="InterPro" id="IPR052229">
    <property type="entry name" value="Collagen-VI/PIF"/>
</dbReference>
<organism evidence="3 4">
    <name type="scientific">Dreissena polymorpha</name>
    <name type="common">Zebra mussel</name>
    <name type="synonym">Mytilus polymorpha</name>
    <dbReference type="NCBI Taxonomy" id="45954"/>
    <lineage>
        <taxon>Eukaryota</taxon>
        <taxon>Metazoa</taxon>
        <taxon>Spiralia</taxon>
        <taxon>Lophotrochozoa</taxon>
        <taxon>Mollusca</taxon>
        <taxon>Bivalvia</taxon>
        <taxon>Autobranchia</taxon>
        <taxon>Heteroconchia</taxon>
        <taxon>Euheterodonta</taxon>
        <taxon>Imparidentia</taxon>
        <taxon>Neoheterodontei</taxon>
        <taxon>Myida</taxon>
        <taxon>Dreissenoidea</taxon>
        <taxon>Dreissenidae</taxon>
        <taxon>Dreissena</taxon>
    </lineage>
</organism>
<reference evidence="3" key="1">
    <citation type="journal article" date="2019" name="bioRxiv">
        <title>The Genome of the Zebra Mussel, Dreissena polymorpha: A Resource for Invasive Species Research.</title>
        <authorList>
            <person name="McCartney M.A."/>
            <person name="Auch B."/>
            <person name="Kono T."/>
            <person name="Mallez S."/>
            <person name="Zhang Y."/>
            <person name="Obille A."/>
            <person name="Becker A."/>
            <person name="Abrahante J.E."/>
            <person name="Garbe J."/>
            <person name="Badalamenti J.P."/>
            <person name="Herman A."/>
            <person name="Mangelson H."/>
            <person name="Liachko I."/>
            <person name="Sullivan S."/>
            <person name="Sone E.D."/>
            <person name="Koren S."/>
            <person name="Silverstein K.A.T."/>
            <person name="Beckman K.B."/>
            <person name="Gohl D.M."/>
        </authorList>
    </citation>
    <scope>NUCLEOTIDE SEQUENCE</scope>
    <source>
        <strain evidence="3">Duluth1</strain>
        <tissue evidence="3">Whole animal</tissue>
    </source>
</reference>
<reference evidence="3" key="2">
    <citation type="submission" date="2020-11" db="EMBL/GenBank/DDBJ databases">
        <authorList>
            <person name="McCartney M.A."/>
            <person name="Auch B."/>
            <person name="Kono T."/>
            <person name="Mallez S."/>
            <person name="Becker A."/>
            <person name="Gohl D.M."/>
            <person name="Silverstein K.A.T."/>
            <person name="Koren S."/>
            <person name="Bechman K.B."/>
            <person name="Herman A."/>
            <person name="Abrahante J.E."/>
            <person name="Garbe J."/>
        </authorList>
    </citation>
    <scope>NUCLEOTIDE SEQUENCE</scope>
    <source>
        <strain evidence="3">Duluth1</strain>
        <tissue evidence="3">Whole animal</tissue>
    </source>
</reference>
<sequence length="252" mass="27624">MPLQIKSVLIFVFVLYISFLSRAVSFPGPNDTRVDAGPLPEPVSATNRRVSMATVRDLLVVVDSSSGIHPGMFSIMKTQLSRLVKMLCLIPNPFDRYHRMALLQFSNTVRVVFDFNDKPSTDLVRQGIQSMSHMGGDRCIGNALEYARGMFTAAKGMRSDPNVIHEVLLLTSGPSNCGSSLYAATRRLYQMANVYVLGVGALRPSDVLQLNQIGNMPTNRHIFGIDGFNTLSGLVEELEAQSAAVPCVPFDI</sequence>
<keyword evidence="1" id="KW-0732">Signal</keyword>
<dbReference type="Proteomes" id="UP000828390">
    <property type="component" value="Unassembled WGS sequence"/>
</dbReference>
<evidence type="ECO:0000313" key="4">
    <source>
        <dbReference type="Proteomes" id="UP000828390"/>
    </source>
</evidence>
<dbReference type="PROSITE" id="PS50234">
    <property type="entry name" value="VWFA"/>
    <property type="match status" value="1"/>
</dbReference>
<evidence type="ECO:0000256" key="1">
    <source>
        <dbReference type="SAM" id="SignalP"/>
    </source>
</evidence>